<dbReference type="PANTHER" id="PTHR13412:SF0">
    <property type="entry name" value="T-CELL IMMUNOMODULATORY PROTEIN"/>
    <property type="match status" value="1"/>
</dbReference>
<evidence type="ECO:0000313" key="11">
    <source>
        <dbReference type="Proteomes" id="UP001206595"/>
    </source>
</evidence>
<reference evidence="10" key="2">
    <citation type="journal article" date="2022" name="Proc. Natl. Acad. Sci. U.S.A.">
        <title>Diploid-dominant life cycles characterize the early evolution of Fungi.</title>
        <authorList>
            <person name="Amses K.R."/>
            <person name="Simmons D.R."/>
            <person name="Longcore J.E."/>
            <person name="Mondo S.J."/>
            <person name="Seto K."/>
            <person name="Jeronimo G.H."/>
            <person name="Bonds A.E."/>
            <person name="Quandt C.A."/>
            <person name="Davis W.J."/>
            <person name="Chang Y."/>
            <person name="Federici B.A."/>
            <person name="Kuo A."/>
            <person name="LaButti K."/>
            <person name="Pangilinan J."/>
            <person name="Andreopoulos W."/>
            <person name="Tritt A."/>
            <person name="Riley R."/>
            <person name="Hundley H."/>
            <person name="Johnson J."/>
            <person name="Lipzen A."/>
            <person name="Barry K."/>
            <person name="Lang B.F."/>
            <person name="Cuomo C.A."/>
            <person name="Buchler N.E."/>
            <person name="Grigoriev I.V."/>
            <person name="Spatafora J.W."/>
            <person name="Stajich J.E."/>
            <person name="James T.Y."/>
        </authorList>
    </citation>
    <scope>NUCLEOTIDE SEQUENCE</scope>
    <source>
        <strain evidence="10">AG</strain>
    </source>
</reference>
<comment type="similarity">
    <text evidence="2">Belongs to the TIP family.</text>
</comment>
<evidence type="ECO:0000313" key="10">
    <source>
        <dbReference type="EMBL" id="KAI8584198.1"/>
    </source>
</evidence>
<gene>
    <name evidence="10" type="ORF">K450DRAFT_218631</name>
</gene>
<dbReference type="InterPro" id="IPR024881">
    <property type="entry name" value="Tip"/>
</dbReference>
<evidence type="ECO:0000256" key="7">
    <source>
        <dbReference type="ARBA" id="ARBA00023180"/>
    </source>
</evidence>
<keyword evidence="7" id="KW-0325">Glycoprotein</keyword>
<keyword evidence="11" id="KW-1185">Reference proteome</keyword>
<evidence type="ECO:0000256" key="8">
    <source>
        <dbReference type="SAM" id="Phobius"/>
    </source>
</evidence>
<dbReference type="PANTHER" id="PTHR13412">
    <property type="entry name" value="T-CELL IMMUNOMODULATORY PROTEIN HOMOLOG"/>
    <property type="match status" value="1"/>
</dbReference>
<evidence type="ECO:0000256" key="4">
    <source>
        <dbReference type="ARBA" id="ARBA00022729"/>
    </source>
</evidence>
<keyword evidence="4" id="KW-0732">Signal</keyword>
<comment type="caution">
    <text evidence="10">The sequence shown here is derived from an EMBL/GenBank/DDBJ whole genome shotgun (WGS) entry which is preliminary data.</text>
</comment>
<reference evidence="10" key="1">
    <citation type="submission" date="2021-06" db="EMBL/GenBank/DDBJ databases">
        <authorList>
            <consortium name="DOE Joint Genome Institute"/>
            <person name="Mondo S.J."/>
            <person name="Amses K.R."/>
            <person name="Simmons D.R."/>
            <person name="Longcore J.E."/>
            <person name="Seto K."/>
            <person name="Alves G.H."/>
            <person name="Bonds A.E."/>
            <person name="Quandt C.A."/>
            <person name="Davis W.J."/>
            <person name="Chang Y."/>
            <person name="Letcher P.M."/>
            <person name="Powell M.J."/>
            <person name="Kuo A."/>
            <person name="Labutti K."/>
            <person name="Pangilinan J."/>
            <person name="Andreopoulos W."/>
            <person name="Tritt A."/>
            <person name="Riley R."/>
            <person name="Hundley H."/>
            <person name="Johnson J."/>
            <person name="Lipzen A."/>
            <person name="Barry K."/>
            <person name="Berbee M.L."/>
            <person name="Buchler N.E."/>
            <person name="Grigoriev I.V."/>
            <person name="Spatafora J.W."/>
            <person name="Stajich J.E."/>
            <person name="James T.Y."/>
        </authorList>
    </citation>
    <scope>NUCLEOTIDE SEQUENCE</scope>
    <source>
        <strain evidence="10">AG</strain>
    </source>
</reference>
<evidence type="ECO:0000259" key="9">
    <source>
        <dbReference type="Pfam" id="PF23122"/>
    </source>
</evidence>
<evidence type="ECO:0000256" key="5">
    <source>
        <dbReference type="ARBA" id="ARBA00022989"/>
    </source>
</evidence>
<name>A0AAD5EIA0_UMBRA</name>
<evidence type="ECO:0000256" key="1">
    <source>
        <dbReference type="ARBA" id="ARBA00004479"/>
    </source>
</evidence>
<dbReference type="GeneID" id="75910586"/>
<evidence type="ECO:0000256" key="6">
    <source>
        <dbReference type="ARBA" id="ARBA00023136"/>
    </source>
</evidence>
<dbReference type="SUPFAM" id="SSF69318">
    <property type="entry name" value="Integrin alpha N-terminal domain"/>
    <property type="match status" value="1"/>
</dbReference>
<keyword evidence="5 8" id="KW-1133">Transmembrane helix</keyword>
<protein>
    <recommendedName>
        <fullName evidence="9">T-cell immunomodulatory protein TIP C2 domain-containing protein</fullName>
    </recommendedName>
</protein>
<evidence type="ECO:0000256" key="3">
    <source>
        <dbReference type="ARBA" id="ARBA00022692"/>
    </source>
</evidence>
<feature type="domain" description="T-cell immunomodulatory protein TIP C2" evidence="9">
    <location>
        <begin position="528"/>
        <end position="629"/>
    </location>
</feature>
<dbReference type="GO" id="GO:0005886">
    <property type="term" value="C:plasma membrane"/>
    <property type="evidence" value="ECO:0007669"/>
    <property type="project" value="TreeGrafter"/>
</dbReference>
<dbReference type="Pfam" id="PF13517">
    <property type="entry name" value="FG-GAP_3"/>
    <property type="match status" value="2"/>
</dbReference>
<feature type="transmembrane region" description="Helical" evidence="8">
    <location>
        <begin position="635"/>
        <end position="660"/>
    </location>
</feature>
<evidence type="ECO:0000256" key="2">
    <source>
        <dbReference type="ARBA" id="ARBA00006496"/>
    </source>
</evidence>
<sequence>MLRWRSSTTITQALALCCCISNLFSTVYAFQYPSTFPKSKLYQLPPDSLGIDNLAGTIAAFGDFNGDKYTDLIVLGTDQASVTVYTWNHVNSTFQALPNAPQVHNTDFVIENIIPGDFTFDGKLDLLLMGRKNPSHANDEILMRIYKGNGNDTIDSDYISLPSAKTAQPMVADITGDMKPDILGYAWDDTSSQPTLSIWTNIADPANPNSTTLFNVSSAEKLFDTADSQKCVWSSPHSNAFLDLDGDCLADLVFTCTGSNGQQSVQFWVNNREQGFKMVQQANLPNGAGPLSFSDIDGDGSIDILFPVCSGSKCQIHIVYNQQMSLCAKPEDSHQNSTTCRQARNLCVADPDFKFDFDSSHTQSYSMFDMSSVLDDGEYIRTDDTGFQGSWPVPIRLGDYNLDGYPDLLVVTNKRVVLFESVRCDNGRCPAPATNAYRRAFKIVTSGADAITSDISNPRQAAFFDIAEDGTLDILVLQLEGSSSSLGRKAQFVLNNYFNDAFFLKGLVSNGVCPGYCPNEPRFPTPKPYGVNYPGATFKFTVLDTSGVKRVHQVPQLSQTGYLSLQTPYSLFGLGRTNNYIEEMFAGTTQHQVQNYLFYEGVIPNSQLIFIPYQPEGVEDSSTWKVELYIQPADYIPWVFVTLAGAAAILATVVATLNWMEKREDRLERRKALHIVNFDAL</sequence>
<proteinExistence type="inferred from homology"/>
<keyword evidence="3 8" id="KW-0812">Transmembrane</keyword>
<dbReference type="InterPro" id="IPR028994">
    <property type="entry name" value="Integrin_alpha_N"/>
</dbReference>
<dbReference type="AlphaFoldDB" id="A0AAD5EIA0"/>
<keyword evidence="6 8" id="KW-0472">Membrane</keyword>
<dbReference type="EMBL" id="MU620893">
    <property type="protein sequence ID" value="KAI8584198.1"/>
    <property type="molecule type" value="Genomic_DNA"/>
</dbReference>
<dbReference type="InterPro" id="IPR057089">
    <property type="entry name" value="C2_TIP"/>
</dbReference>
<dbReference type="RefSeq" id="XP_051449202.1">
    <property type="nucleotide sequence ID" value="XM_051585236.1"/>
</dbReference>
<comment type="subcellular location">
    <subcellularLocation>
        <location evidence="1">Membrane</location>
        <topology evidence="1">Single-pass type I membrane protein</topology>
    </subcellularLocation>
</comment>
<dbReference type="Proteomes" id="UP001206595">
    <property type="component" value="Unassembled WGS sequence"/>
</dbReference>
<dbReference type="Pfam" id="PF23122">
    <property type="entry name" value="C2_ITFG1"/>
    <property type="match status" value="1"/>
</dbReference>
<organism evidence="10 11">
    <name type="scientific">Umbelopsis ramanniana AG</name>
    <dbReference type="NCBI Taxonomy" id="1314678"/>
    <lineage>
        <taxon>Eukaryota</taxon>
        <taxon>Fungi</taxon>
        <taxon>Fungi incertae sedis</taxon>
        <taxon>Mucoromycota</taxon>
        <taxon>Mucoromycotina</taxon>
        <taxon>Umbelopsidomycetes</taxon>
        <taxon>Umbelopsidales</taxon>
        <taxon>Umbelopsidaceae</taxon>
        <taxon>Umbelopsis</taxon>
    </lineage>
</organism>
<dbReference type="Gene3D" id="2.130.10.130">
    <property type="entry name" value="Integrin alpha, N-terminal"/>
    <property type="match status" value="1"/>
</dbReference>
<dbReference type="InterPro" id="IPR013517">
    <property type="entry name" value="FG-GAP"/>
</dbReference>
<accession>A0AAD5EIA0</accession>